<evidence type="ECO:0000313" key="4">
    <source>
        <dbReference type="EMBL" id="GBO06285.1"/>
    </source>
</evidence>
<accession>A0A4Y2U3V5</accession>
<dbReference type="EMBL" id="BGPR01032672">
    <property type="protein sequence ID" value="GBO06277.1"/>
    <property type="molecule type" value="Genomic_DNA"/>
</dbReference>
<keyword evidence="7" id="KW-1185">Reference proteome</keyword>
<dbReference type="OrthoDB" id="6418942at2759"/>
<evidence type="ECO:0000313" key="5">
    <source>
        <dbReference type="EMBL" id="GBO06318.1"/>
    </source>
</evidence>
<dbReference type="EMBL" id="BGPR01032700">
    <property type="protein sequence ID" value="GBO06330.1"/>
    <property type="molecule type" value="Genomic_DNA"/>
</dbReference>
<protein>
    <submittedName>
        <fullName evidence="3">Uncharacterized protein</fullName>
    </submittedName>
</protein>
<sequence>GTSFLILALTSTVCVCSAIFFKKSDDEDKPSLLLNPMKIFSRPNPHGDKDTSPGLISHLGNVLHGGGIGIEITPFGFAHGILGQAKKVIPGSKDTVEHPSYEERPEKDHWDEGRDWEFEKPKKEANKEWEPEEEKPQKPKPEKPVGSSWDDIGENPDDYSTEVPIEDIIQPRLRPKRFIESKIYHVPLLYRSNGRPYQVKIKSRNDLDESKNEGD</sequence>
<gene>
    <name evidence="4" type="ORF">AVEN_126780_1</name>
    <name evidence="6" type="ORF">AVEN_179999_1</name>
    <name evidence="3" type="ORF">AVEN_194174_2</name>
    <name evidence="5" type="ORF">AVEN_264288_1</name>
</gene>
<evidence type="ECO:0000313" key="3">
    <source>
        <dbReference type="EMBL" id="GBO06277.1"/>
    </source>
</evidence>
<feature type="region of interest" description="Disordered" evidence="1">
    <location>
        <begin position="92"/>
        <end position="171"/>
    </location>
</feature>
<comment type="caution">
    <text evidence="3">The sequence shown here is derived from an EMBL/GenBank/DDBJ whole genome shotgun (WGS) entry which is preliminary data.</text>
</comment>
<feature type="chain" id="PRO_5036362190" evidence="2">
    <location>
        <begin position="19"/>
        <end position="215"/>
    </location>
</feature>
<name>A0A4Y2U3V5_ARAVE</name>
<feature type="signal peptide" evidence="2">
    <location>
        <begin position="1"/>
        <end position="18"/>
    </location>
</feature>
<dbReference type="EMBL" id="BGPR01032678">
    <property type="protein sequence ID" value="GBO06285.1"/>
    <property type="molecule type" value="Genomic_DNA"/>
</dbReference>
<evidence type="ECO:0000313" key="6">
    <source>
        <dbReference type="EMBL" id="GBO06330.1"/>
    </source>
</evidence>
<feature type="compositionally biased region" description="Acidic residues" evidence="1">
    <location>
        <begin position="151"/>
        <end position="160"/>
    </location>
</feature>
<proteinExistence type="predicted"/>
<organism evidence="3 7">
    <name type="scientific">Araneus ventricosus</name>
    <name type="common">Orbweaver spider</name>
    <name type="synonym">Epeira ventricosa</name>
    <dbReference type="NCBI Taxonomy" id="182803"/>
    <lineage>
        <taxon>Eukaryota</taxon>
        <taxon>Metazoa</taxon>
        <taxon>Ecdysozoa</taxon>
        <taxon>Arthropoda</taxon>
        <taxon>Chelicerata</taxon>
        <taxon>Arachnida</taxon>
        <taxon>Araneae</taxon>
        <taxon>Araneomorphae</taxon>
        <taxon>Entelegynae</taxon>
        <taxon>Araneoidea</taxon>
        <taxon>Araneidae</taxon>
        <taxon>Araneus</taxon>
    </lineage>
</organism>
<evidence type="ECO:0000256" key="1">
    <source>
        <dbReference type="SAM" id="MobiDB-lite"/>
    </source>
</evidence>
<evidence type="ECO:0000256" key="2">
    <source>
        <dbReference type="SAM" id="SignalP"/>
    </source>
</evidence>
<feature type="compositionally biased region" description="Basic and acidic residues" evidence="1">
    <location>
        <begin position="94"/>
        <end position="143"/>
    </location>
</feature>
<feature type="non-terminal residue" evidence="3">
    <location>
        <position position="1"/>
    </location>
</feature>
<dbReference type="Proteomes" id="UP000499080">
    <property type="component" value="Unassembled WGS sequence"/>
</dbReference>
<evidence type="ECO:0000313" key="7">
    <source>
        <dbReference type="Proteomes" id="UP000499080"/>
    </source>
</evidence>
<keyword evidence="2" id="KW-0732">Signal</keyword>
<feature type="region of interest" description="Disordered" evidence="1">
    <location>
        <begin position="195"/>
        <end position="215"/>
    </location>
</feature>
<dbReference type="EMBL" id="BGPR01032697">
    <property type="protein sequence ID" value="GBO06318.1"/>
    <property type="molecule type" value="Genomic_DNA"/>
</dbReference>
<reference evidence="3 7" key="1">
    <citation type="journal article" date="2019" name="Sci. Rep.">
        <title>Orb-weaving spider Araneus ventricosus genome elucidates the spidroin gene catalogue.</title>
        <authorList>
            <person name="Kono N."/>
            <person name="Nakamura H."/>
            <person name="Ohtoshi R."/>
            <person name="Moran D.A.P."/>
            <person name="Shinohara A."/>
            <person name="Yoshida Y."/>
            <person name="Fujiwara M."/>
            <person name="Mori M."/>
            <person name="Tomita M."/>
            <person name="Arakawa K."/>
        </authorList>
    </citation>
    <scope>NUCLEOTIDE SEQUENCE [LARGE SCALE GENOMIC DNA]</scope>
</reference>
<dbReference type="AlphaFoldDB" id="A0A4Y2U3V5"/>
<feature type="compositionally biased region" description="Basic and acidic residues" evidence="1">
    <location>
        <begin position="203"/>
        <end position="215"/>
    </location>
</feature>